<evidence type="ECO:0008006" key="4">
    <source>
        <dbReference type="Google" id="ProtNLM"/>
    </source>
</evidence>
<reference evidence="2 3" key="1">
    <citation type="submission" date="2013-11" db="EMBL/GenBank/DDBJ databases">
        <title>Genomic analysis of Pelistega sp. HM-7.</title>
        <authorList>
            <person name="Kumbhare S.V."/>
            <person name="Shetty S.A."/>
            <person name="Sharma O."/>
            <person name="Dhotre D.P."/>
        </authorList>
    </citation>
    <scope>NUCLEOTIDE SEQUENCE [LARGE SCALE GENOMIC DNA]</scope>
    <source>
        <strain evidence="2 3">HM-7</strain>
    </source>
</reference>
<feature type="signal peptide" evidence="1">
    <location>
        <begin position="1"/>
        <end position="18"/>
    </location>
</feature>
<evidence type="ECO:0000256" key="1">
    <source>
        <dbReference type="SAM" id="SignalP"/>
    </source>
</evidence>
<evidence type="ECO:0000313" key="2">
    <source>
        <dbReference type="EMBL" id="ETD72483.1"/>
    </source>
</evidence>
<name>V8G975_9BURK</name>
<dbReference type="AlphaFoldDB" id="V8G975"/>
<organism evidence="2 3">
    <name type="scientific">Pelistega indica</name>
    <dbReference type="NCBI Taxonomy" id="1414851"/>
    <lineage>
        <taxon>Bacteria</taxon>
        <taxon>Pseudomonadati</taxon>
        <taxon>Pseudomonadota</taxon>
        <taxon>Betaproteobacteria</taxon>
        <taxon>Burkholderiales</taxon>
        <taxon>Alcaligenaceae</taxon>
        <taxon>Pelistega</taxon>
    </lineage>
</organism>
<sequence length="43" mass="4544">MKKLILFSFILLLQACHMVDPNASVDGVVGTVGGAFGNINQPK</sequence>
<dbReference type="PROSITE" id="PS51257">
    <property type="entry name" value="PROKAR_LIPOPROTEIN"/>
    <property type="match status" value="1"/>
</dbReference>
<dbReference type="EMBL" id="AYSV01000065">
    <property type="protein sequence ID" value="ETD72483.1"/>
    <property type="molecule type" value="Genomic_DNA"/>
</dbReference>
<evidence type="ECO:0000313" key="3">
    <source>
        <dbReference type="Proteomes" id="UP000018766"/>
    </source>
</evidence>
<gene>
    <name evidence="2" type="ORF">V757_04005</name>
</gene>
<feature type="chain" id="PRO_5004769159" description="Lipoprotein" evidence="1">
    <location>
        <begin position="19"/>
        <end position="43"/>
    </location>
</feature>
<proteinExistence type="predicted"/>
<protein>
    <recommendedName>
        <fullName evidence="4">Lipoprotein</fullName>
    </recommendedName>
</protein>
<accession>V8G975</accession>
<keyword evidence="3" id="KW-1185">Reference proteome</keyword>
<keyword evidence="1" id="KW-0732">Signal</keyword>
<dbReference type="Proteomes" id="UP000018766">
    <property type="component" value="Unassembled WGS sequence"/>
</dbReference>
<comment type="caution">
    <text evidence="2">The sequence shown here is derived from an EMBL/GenBank/DDBJ whole genome shotgun (WGS) entry which is preliminary data.</text>
</comment>